<keyword evidence="2" id="KW-1185">Reference proteome</keyword>
<proteinExistence type="predicted"/>
<evidence type="ECO:0000313" key="2">
    <source>
        <dbReference type="Proteomes" id="UP000582837"/>
    </source>
</evidence>
<dbReference type="RefSeq" id="WP_170040053.1">
    <property type="nucleotide sequence ID" value="NZ_JABDTL010000002.1"/>
</dbReference>
<evidence type="ECO:0000313" key="1">
    <source>
        <dbReference type="EMBL" id="MBB6073001.1"/>
    </source>
</evidence>
<dbReference type="Proteomes" id="UP000582837">
    <property type="component" value="Unassembled WGS sequence"/>
</dbReference>
<evidence type="ECO:0008006" key="3">
    <source>
        <dbReference type="Google" id="ProtNLM"/>
    </source>
</evidence>
<dbReference type="AlphaFoldDB" id="A0A841H4F2"/>
<organism evidence="1 2">
    <name type="scientific">Longimicrobium terrae</name>
    <dbReference type="NCBI Taxonomy" id="1639882"/>
    <lineage>
        <taxon>Bacteria</taxon>
        <taxon>Pseudomonadati</taxon>
        <taxon>Gemmatimonadota</taxon>
        <taxon>Longimicrobiia</taxon>
        <taxon>Longimicrobiales</taxon>
        <taxon>Longimicrobiaceae</taxon>
        <taxon>Longimicrobium</taxon>
    </lineage>
</organism>
<gene>
    <name evidence="1" type="ORF">HNQ61_004667</name>
</gene>
<accession>A0A841H4F2</accession>
<protein>
    <recommendedName>
        <fullName evidence="3">Gallidermin/nisin family lantibiotic</fullName>
    </recommendedName>
</protein>
<name>A0A841H4F2_9BACT</name>
<comment type="caution">
    <text evidence="1">The sequence shown here is derived from an EMBL/GenBank/DDBJ whole genome shotgun (WGS) entry which is preliminary data.</text>
</comment>
<sequence length="48" mass="5205">MRKSKLDLTRIDVVSFETESSHDVCGANVITGNVCVTRPTIYGSCCTP</sequence>
<dbReference type="EMBL" id="JACHIA010000020">
    <property type="protein sequence ID" value="MBB6073001.1"/>
    <property type="molecule type" value="Genomic_DNA"/>
</dbReference>
<reference evidence="1 2" key="1">
    <citation type="submission" date="2020-08" db="EMBL/GenBank/DDBJ databases">
        <title>Genomic Encyclopedia of Type Strains, Phase IV (KMG-IV): sequencing the most valuable type-strain genomes for metagenomic binning, comparative biology and taxonomic classification.</title>
        <authorList>
            <person name="Goeker M."/>
        </authorList>
    </citation>
    <scope>NUCLEOTIDE SEQUENCE [LARGE SCALE GENOMIC DNA]</scope>
    <source>
        <strain evidence="1 2">DSM 29007</strain>
    </source>
</reference>